<accession>A0AB72ZI17</accession>
<dbReference type="Proteomes" id="UP000003231">
    <property type="component" value="Unassembled WGS sequence"/>
</dbReference>
<protein>
    <submittedName>
        <fullName evidence="1">Uncharacterized protein</fullName>
    </submittedName>
</protein>
<evidence type="ECO:0000313" key="2">
    <source>
        <dbReference type="Proteomes" id="UP000003231"/>
    </source>
</evidence>
<gene>
    <name evidence="1" type="ORF">YPPY08_2517</name>
</gene>
<dbReference type="AlphaFoldDB" id="A0AB72ZI17"/>
<proteinExistence type="predicted"/>
<reference evidence="1 2" key="1">
    <citation type="submission" date="2012-05" db="EMBL/GenBank/DDBJ databases">
        <title>Genome sequence of Yersinia Pestis PY-08.</title>
        <authorList>
            <person name="Santana-Cruz I."/>
            <person name="Sengamalay N."/>
            <person name="McCracken C."/>
            <person name="Daugherty S.C."/>
            <person name="Maroo A."/>
            <person name="Vara P.G."/>
            <person name="Tallon L.J."/>
            <person name="Sadzewicz L."/>
            <person name="Vinetz J.M."/>
            <person name="Cespedes Zambrano M.J."/>
            <person name="Fraser-Liggett C.M."/>
            <person name="Tettelin H."/>
        </authorList>
    </citation>
    <scope>NUCLEOTIDE SEQUENCE [LARGE SCALE GENOMIC DNA]</scope>
    <source>
        <strain evidence="1 2">PY-08</strain>
    </source>
</reference>
<comment type="caution">
    <text evidence="1">The sequence shown here is derived from an EMBL/GenBank/DDBJ whole genome shotgun (WGS) entry which is preliminary data.</text>
</comment>
<feature type="non-terminal residue" evidence="1">
    <location>
        <position position="26"/>
    </location>
</feature>
<dbReference type="EMBL" id="AKRT01000304">
    <property type="protein sequence ID" value="EIR18350.1"/>
    <property type="molecule type" value="Genomic_DNA"/>
</dbReference>
<evidence type="ECO:0000313" key="1">
    <source>
        <dbReference type="EMBL" id="EIR18350.1"/>
    </source>
</evidence>
<name>A0AB72ZI17_YERPE</name>
<organism evidence="1 2">
    <name type="scientific">Yersinia pestis PY-08</name>
    <dbReference type="NCBI Taxonomy" id="992134"/>
    <lineage>
        <taxon>Bacteria</taxon>
        <taxon>Pseudomonadati</taxon>
        <taxon>Pseudomonadota</taxon>
        <taxon>Gammaproteobacteria</taxon>
        <taxon>Enterobacterales</taxon>
        <taxon>Yersiniaceae</taxon>
        <taxon>Yersinia</taxon>
    </lineage>
</organism>
<sequence length="26" mass="2762">MLAVIAVRRASEFCSERTTLILAGGP</sequence>